<dbReference type="AlphaFoldDB" id="A0A4R8GG14"/>
<reference evidence="1 2" key="1">
    <citation type="submission" date="2019-03" db="EMBL/GenBank/DDBJ databases">
        <title>Subsurface microbial communities from deep shales in Ohio and West Virginia, USA.</title>
        <authorList>
            <person name="Wrighton K."/>
        </authorList>
    </citation>
    <scope>NUCLEOTIDE SEQUENCE [LARGE SCALE GENOMIC DNA]</scope>
    <source>
        <strain evidence="1 2">DSMZ 11287</strain>
    </source>
</reference>
<gene>
    <name evidence="1" type="ORF">C7954_13136</name>
</gene>
<dbReference type="GeneID" id="63460648"/>
<proteinExistence type="predicted"/>
<evidence type="ECO:0000313" key="2">
    <source>
        <dbReference type="Proteomes" id="UP000295472"/>
    </source>
</evidence>
<protein>
    <submittedName>
        <fullName evidence="1">Uncharacterized protein</fullName>
    </submittedName>
</protein>
<dbReference type="RefSeq" id="WP_208320689.1">
    <property type="nucleotide sequence ID" value="NZ_SOEF01000031.1"/>
</dbReference>
<accession>A0A4R8GG14</accession>
<feature type="non-terminal residue" evidence="1">
    <location>
        <position position="1"/>
    </location>
</feature>
<evidence type="ECO:0000313" key="1">
    <source>
        <dbReference type="EMBL" id="TDX39404.1"/>
    </source>
</evidence>
<organism evidence="1 2">
    <name type="scientific">Halanaerobium congolense</name>
    <dbReference type="NCBI Taxonomy" id="54121"/>
    <lineage>
        <taxon>Bacteria</taxon>
        <taxon>Bacillati</taxon>
        <taxon>Bacillota</taxon>
        <taxon>Clostridia</taxon>
        <taxon>Halanaerobiales</taxon>
        <taxon>Halanaerobiaceae</taxon>
        <taxon>Halanaerobium</taxon>
    </lineage>
</organism>
<name>A0A4R8GG14_9FIRM</name>
<comment type="caution">
    <text evidence="1">The sequence shown here is derived from an EMBL/GenBank/DDBJ whole genome shotgun (WGS) entry which is preliminary data.</text>
</comment>
<dbReference type="Proteomes" id="UP000295472">
    <property type="component" value="Unassembled WGS sequence"/>
</dbReference>
<dbReference type="EMBL" id="SOEF01000031">
    <property type="protein sequence ID" value="TDX39404.1"/>
    <property type="molecule type" value="Genomic_DNA"/>
</dbReference>
<sequence>IFFKKYLIALKDIGIHPEGKPIWFSVDKIYNLHIIIKFIFILNNEQNGLRTICNTVRLNFVDSGNYETINIIHNKPLGIISWLIKK</sequence>